<name>A0ABD4LEF7_BACCE</name>
<feature type="transmembrane region" description="Helical" evidence="1">
    <location>
        <begin position="60"/>
        <end position="76"/>
    </location>
</feature>
<feature type="transmembrane region" description="Helical" evidence="1">
    <location>
        <begin position="27"/>
        <end position="48"/>
    </location>
</feature>
<feature type="transmembrane region" description="Helical" evidence="1">
    <location>
        <begin position="165"/>
        <end position="188"/>
    </location>
</feature>
<keyword evidence="1" id="KW-0812">Transmembrane</keyword>
<accession>A0ABD4LEF7</accession>
<gene>
    <name evidence="2" type="ORF">JCR31_11645</name>
</gene>
<dbReference type="AlphaFoldDB" id="A0ABD4LEF7"/>
<sequence length="295" mass="34300">MLEKQNSEENIELLRAMRYCYNKSKTFYAVRICISIFIPILSISIYLFNRGSTGTSNAGVWFSVIGSIWLLIAYQIEKLESGYIEKGAKIQEKFDINLFNIRWNNVLVGNQISPEDIRDFSSEFKGDEEKLKNWYGGLSSKHFYVNVILAQRSNLMWAISLKRNFSILLFAVSGLYLILTIAFGFFVNMSMQEYIIKILLPSMSILIYGFKTSDELKKQSNKLEALGNSIINKFDTGNLSEINASACREYQDAIFIYNRIRSILIPEWLYWLRQPKDDEKMIQINKRLTERSNLL</sequence>
<protein>
    <submittedName>
        <fullName evidence="2">Uncharacterized protein</fullName>
    </submittedName>
</protein>
<dbReference type="Proteomes" id="UP000613452">
    <property type="component" value="Unassembled WGS sequence"/>
</dbReference>
<dbReference type="InterPro" id="IPR049920">
    <property type="entry name" value="IK1_05631-like"/>
</dbReference>
<comment type="caution">
    <text evidence="2">The sequence shown here is derived from an EMBL/GenBank/DDBJ whole genome shotgun (WGS) entry which is preliminary data.</text>
</comment>
<evidence type="ECO:0000256" key="1">
    <source>
        <dbReference type="SAM" id="Phobius"/>
    </source>
</evidence>
<evidence type="ECO:0000313" key="3">
    <source>
        <dbReference type="Proteomes" id="UP000613452"/>
    </source>
</evidence>
<dbReference type="Pfam" id="PF18159">
    <property type="entry name" value="S_4TM"/>
    <property type="match status" value="1"/>
</dbReference>
<keyword evidence="1" id="KW-0472">Membrane</keyword>
<reference evidence="2 3" key="1">
    <citation type="submission" date="2020-12" db="EMBL/GenBank/DDBJ databases">
        <title>Genome assembly for a thermostable protease producing Bacillus cereus MAKP1 strain isolated from chicken gut.</title>
        <authorList>
            <person name="Malaviya A."/>
        </authorList>
    </citation>
    <scope>NUCLEOTIDE SEQUENCE [LARGE SCALE GENOMIC DNA]</scope>
    <source>
        <strain evidence="2 3">MAKP1</strain>
    </source>
</reference>
<evidence type="ECO:0000313" key="2">
    <source>
        <dbReference type="EMBL" id="MBK1608564.1"/>
    </source>
</evidence>
<dbReference type="RefSeq" id="WP_061680238.1">
    <property type="nucleotide sequence ID" value="NZ_CP040341.1"/>
</dbReference>
<keyword evidence="1" id="KW-1133">Transmembrane helix</keyword>
<organism evidence="2 3">
    <name type="scientific">Bacillus cereus</name>
    <dbReference type="NCBI Taxonomy" id="1396"/>
    <lineage>
        <taxon>Bacteria</taxon>
        <taxon>Bacillati</taxon>
        <taxon>Bacillota</taxon>
        <taxon>Bacilli</taxon>
        <taxon>Bacillales</taxon>
        <taxon>Bacillaceae</taxon>
        <taxon>Bacillus</taxon>
        <taxon>Bacillus cereus group</taxon>
    </lineage>
</organism>
<dbReference type="EMBL" id="JAEFBZ010000001">
    <property type="protein sequence ID" value="MBK1608564.1"/>
    <property type="molecule type" value="Genomic_DNA"/>
</dbReference>
<proteinExistence type="predicted"/>